<gene>
    <name evidence="2" type="ORF">KTO63_05730</name>
</gene>
<dbReference type="RefSeq" id="WP_217790268.1">
    <property type="nucleotide sequence ID" value="NZ_JAHSPG010000002.1"/>
</dbReference>
<evidence type="ECO:0000313" key="3">
    <source>
        <dbReference type="Proteomes" id="UP000812270"/>
    </source>
</evidence>
<organism evidence="2 3">
    <name type="scientific">Pinibacter aurantiacus</name>
    <dbReference type="NCBI Taxonomy" id="2851599"/>
    <lineage>
        <taxon>Bacteria</taxon>
        <taxon>Pseudomonadati</taxon>
        <taxon>Bacteroidota</taxon>
        <taxon>Chitinophagia</taxon>
        <taxon>Chitinophagales</taxon>
        <taxon>Chitinophagaceae</taxon>
        <taxon>Pinibacter</taxon>
    </lineage>
</organism>
<keyword evidence="1" id="KW-0472">Membrane</keyword>
<dbReference type="InterPro" id="IPR009793">
    <property type="entry name" value="DUF1361"/>
</dbReference>
<feature type="transmembrane region" description="Helical" evidence="1">
    <location>
        <begin position="153"/>
        <end position="172"/>
    </location>
</feature>
<feature type="transmembrane region" description="Helical" evidence="1">
    <location>
        <begin position="21"/>
        <end position="42"/>
    </location>
</feature>
<dbReference type="Pfam" id="PF07099">
    <property type="entry name" value="DUF1361"/>
    <property type="match status" value="1"/>
</dbReference>
<comment type="caution">
    <text evidence="2">The sequence shown here is derived from an EMBL/GenBank/DDBJ whole genome shotgun (WGS) entry which is preliminary data.</text>
</comment>
<sequence length="229" mass="27205">MTRILYLSKTIQRICGIKNEAEKFLFTSCSFSIFLSLARVLYTGKITFLSLCWNLLLAFVPFFMSRLMTRNFVLIQNKWLFSLLFIVWLLFVPNSFYIITDLFHLSEMHTTPMWFDLLLIMSFAWNGLLLGILSIRHIEKMINALWIVKNEWLLLYPVMFLNALGIYIGRYWRYNSWDIVSNPFNLMCDIYRIIFHPVQNKDVWIMVAGWSIFLSLLYAGLKKMSKAIE</sequence>
<evidence type="ECO:0000256" key="1">
    <source>
        <dbReference type="SAM" id="Phobius"/>
    </source>
</evidence>
<keyword evidence="3" id="KW-1185">Reference proteome</keyword>
<keyword evidence="1" id="KW-0812">Transmembrane</keyword>
<dbReference type="AlphaFoldDB" id="A0A9E2W3T9"/>
<keyword evidence="1" id="KW-1133">Transmembrane helix</keyword>
<proteinExistence type="predicted"/>
<reference evidence="2" key="1">
    <citation type="submission" date="2021-06" db="EMBL/GenBank/DDBJ databases">
        <authorList>
            <person name="Huq M.A."/>
        </authorList>
    </citation>
    <scope>NUCLEOTIDE SEQUENCE</scope>
    <source>
        <strain evidence="2">MAH-26</strain>
    </source>
</reference>
<feature type="transmembrane region" description="Helical" evidence="1">
    <location>
        <begin position="203"/>
        <end position="221"/>
    </location>
</feature>
<feature type="transmembrane region" description="Helical" evidence="1">
    <location>
        <begin position="48"/>
        <end position="67"/>
    </location>
</feature>
<feature type="transmembrane region" description="Helical" evidence="1">
    <location>
        <begin position="79"/>
        <end position="100"/>
    </location>
</feature>
<dbReference type="Proteomes" id="UP000812270">
    <property type="component" value="Unassembled WGS sequence"/>
</dbReference>
<accession>A0A9E2W3T9</accession>
<feature type="transmembrane region" description="Helical" evidence="1">
    <location>
        <begin position="112"/>
        <end position="133"/>
    </location>
</feature>
<evidence type="ECO:0000313" key="2">
    <source>
        <dbReference type="EMBL" id="MBV4356643.1"/>
    </source>
</evidence>
<protein>
    <submittedName>
        <fullName evidence="2">DUF1361 domain-containing protein</fullName>
    </submittedName>
</protein>
<name>A0A9E2W3T9_9BACT</name>
<dbReference type="EMBL" id="JAHSPG010000002">
    <property type="protein sequence ID" value="MBV4356643.1"/>
    <property type="molecule type" value="Genomic_DNA"/>
</dbReference>